<dbReference type="GO" id="GO:0003924">
    <property type="term" value="F:GTPase activity"/>
    <property type="evidence" value="ECO:0007669"/>
    <property type="project" value="InterPro"/>
</dbReference>
<dbReference type="VEuPathDB" id="TrichDB:TRFO_24843"/>
<dbReference type="FunFam" id="3.40.50.300:FF:001204">
    <property type="entry name" value="Small GTP-binding protein, putative"/>
    <property type="match status" value="1"/>
</dbReference>
<name>A0A1J4K6C2_9EUKA</name>
<protein>
    <submittedName>
        <fullName evidence="2">Ras-related protein Rab-5B</fullName>
    </submittedName>
</protein>
<dbReference type="InterPro" id="IPR005225">
    <property type="entry name" value="Small_GTP-bd"/>
</dbReference>
<evidence type="ECO:0000313" key="2">
    <source>
        <dbReference type="EMBL" id="OHT06967.1"/>
    </source>
</evidence>
<proteinExistence type="predicted"/>
<dbReference type="GeneID" id="94838678"/>
<dbReference type="Gene3D" id="3.40.50.300">
    <property type="entry name" value="P-loop containing nucleotide triphosphate hydrolases"/>
    <property type="match status" value="1"/>
</dbReference>
<sequence>MSQIIPGKVVVVGDTQVGKTAIVNKYNNIVDGAQETTVAANSIKCVVPLDGEEVSLSVWDTAGQENFKCLLPMYSRGAQVGLVVFDINRPETFSHLDEWIRYLTDQGECSIVIVANKSDLEHKVDLDDVQSFARARGYEYYQTSALTGDGIDLLFQAVATIVHSCQNQRAAATTVEFKPAQAEENEQKSGCC</sequence>
<dbReference type="SMART" id="SM00175">
    <property type="entry name" value="RAB"/>
    <property type="match status" value="1"/>
</dbReference>
<keyword evidence="1" id="KW-0547">Nucleotide-binding</keyword>
<gene>
    <name evidence="2" type="primary">RAB5B</name>
    <name evidence="2" type="ORF">TRFO_24843</name>
</gene>
<dbReference type="SUPFAM" id="SSF52540">
    <property type="entry name" value="P-loop containing nucleoside triphosphate hydrolases"/>
    <property type="match status" value="1"/>
</dbReference>
<dbReference type="NCBIfam" id="TIGR00231">
    <property type="entry name" value="small_GTP"/>
    <property type="match status" value="1"/>
</dbReference>
<dbReference type="InterPro" id="IPR001806">
    <property type="entry name" value="Small_GTPase"/>
</dbReference>
<evidence type="ECO:0000256" key="1">
    <source>
        <dbReference type="ARBA" id="ARBA00022741"/>
    </source>
</evidence>
<dbReference type="Proteomes" id="UP000179807">
    <property type="component" value="Unassembled WGS sequence"/>
</dbReference>
<dbReference type="EMBL" id="MLAK01000709">
    <property type="protein sequence ID" value="OHT06967.1"/>
    <property type="molecule type" value="Genomic_DNA"/>
</dbReference>
<dbReference type="RefSeq" id="XP_068360103.1">
    <property type="nucleotide sequence ID" value="XM_068503974.1"/>
</dbReference>
<dbReference type="InterPro" id="IPR027417">
    <property type="entry name" value="P-loop_NTPase"/>
</dbReference>
<organism evidence="2 3">
    <name type="scientific">Tritrichomonas foetus</name>
    <dbReference type="NCBI Taxonomy" id="1144522"/>
    <lineage>
        <taxon>Eukaryota</taxon>
        <taxon>Metamonada</taxon>
        <taxon>Parabasalia</taxon>
        <taxon>Tritrichomonadida</taxon>
        <taxon>Tritrichomonadidae</taxon>
        <taxon>Tritrichomonas</taxon>
    </lineage>
</organism>
<accession>A0A1J4K6C2</accession>
<keyword evidence="3" id="KW-1185">Reference proteome</keyword>
<evidence type="ECO:0000313" key="3">
    <source>
        <dbReference type="Proteomes" id="UP000179807"/>
    </source>
</evidence>
<dbReference type="SMART" id="SM00173">
    <property type="entry name" value="RAS"/>
    <property type="match status" value="1"/>
</dbReference>
<reference evidence="2" key="1">
    <citation type="submission" date="2016-10" db="EMBL/GenBank/DDBJ databases">
        <authorList>
            <person name="Benchimol M."/>
            <person name="Almeida L.G."/>
            <person name="Vasconcelos A.T."/>
            <person name="Perreira-Neves A."/>
            <person name="Rosa I.A."/>
            <person name="Tasca T."/>
            <person name="Bogo M.R."/>
            <person name="de Souza W."/>
        </authorList>
    </citation>
    <scope>NUCLEOTIDE SEQUENCE [LARGE SCALE GENOMIC DNA]</scope>
    <source>
        <strain evidence="2">K</strain>
    </source>
</reference>
<dbReference type="PRINTS" id="PR00449">
    <property type="entry name" value="RASTRNSFRMNG"/>
</dbReference>
<dbReference type="PROSITE" id="PS51419">
    <property type="entry name" value="RAB"/>
    <property type="match status" value="1"/>
</dbReference>
<dbReference type="AlphaFoldDB" id="A0A1J4K6C2"/>
<dbReference type="SMART" id="SM00174">
    <property type="entry name" value="RHO"/>
    <property type="match status" value="1"/>
</dbReference>
<dbReference type="Pfam" id="PF00071">
    <property type="entry name" value="Ras"/>
    <property type="match status" value="1"/>
</dbReference>
<dbReference type="CDD" id="cd00154">
    <property type="entry name" value="Rab"/>
    <property type="match status" value="1"/>
</dbReference>
<dbReference type="GO" id="GO:0005525">
    <property type="term" value="F:GTP binding"/>
    <property type="evidence" value="ECO:0007669"/>
    <property type="project" value="InterPro"/>
</dbReference>
<dbReference type="PROSITE" id="PS51421">
    <property type="entry name" value="RAS"/>
    <property type="match status" value="1"/>
</dbReference>
<dbReference type="PANTHER" id="PTHR47978">
    <property type="match status" value="1"/>
</dbReference>
<comment type="caution">
    <text evidence="2">The sequence shown here is derived from an EMBL/GenBank/DDBJ whole genome shotgun (WGS) entry which is preliminary data.</text>
</comment>